<accession>A0A8J6Z8Q6</accession>
<dbReference type="AlphaFoldDB" id="A0A8J6Z8Q6"/>
<feature type="signal peptide" evidence="1">
    <location>
        <begin position="1"/>
        <end position="21"/>
    </location>
</feature>
<dbReference type="Proteomes" id="UP000609121">
    <property type="component" value="Unassembled WGS sequence"/>
</dbReference>
<evidence type="ECO:0000256" key="1">
    <source>
        <dbReference type="SAM" id="SignalP"/>
    </source>
</evidence>
<dbReference type="InterPro" id="IPR010412">
    <property type="entry name" value="DUF1007"/>
</dbReference>
<reference evidence="2" key="1">
    <citation type="submission" date="2020-09" db="EMBL/GenBank/DDBJ databases">
        <title>A novel bacterium of genus Mangrovicoccus, isolated from South China Sea.</title>
        <authorList>
            <person name="Huang H."/>
            <person name="Mo K."/>
            <person name="Hu Y."/>
        </authorList>
    </citation>
    <scope>NUCLEOTIDE SEQUENCE</scope>
    <source>
        <strain evidence="2">HB182678</strain>
    </source>
</reference>
<feature type="chain" id="PRO_5035328475" evidence="1">
    <location>
        <begin position="22"/>
        <end position="219"/>
    </location>
</feature>
<organism evidence="2 3">
    <name type="scientific">Mangrovicoccus algicola</name>
    <dbReference type="NCBI Taxonomy" id="2771008"/>
    <lineage>
        <taxon>Bacteria</taxon>
        <taxon>Pseudomonadati</taxon>
        <taxon>Pseudomonadota</taxon>
        <taxon>Alphaproteobacteria</taxon>
        <taxon>Rhodobacterales</taxon>
        <taxon>Paracoccaceae</taxon>
        <taxon>Mangrovicoccus</taxon>
    </lineage>
</organism>
<name>A0A8J6Z8Q6_9RHOB</name>
<protein>
    <submittedName>
        <fullName evidence="2">DUF1007 family protein</fullName>
    </submittedName>
</protein>
<dbReference type="EMBL" id="JACVXA010000013">
    <property type="protein sequence ID" value="MBE3637916.1"/>
    <property type="molecule type" value="Genomic_DNA"/>
</dbReference>
<evidence type="ECO:0000313" key="2">
    <source>
        <dbReference type="EMBL" id="MBE3637916.1"/>
    </source>
</evidence>
<proteinExistence type="predicted"/>
<keyword evidence="3" id="KW-1185">Reference proteome</keyword>
<comment type="caution">
    <text evidence="2">The sequence shown here is derived from an EMBL/GenBank/DDBJ whole genome shotgun (WGS) entry which is preliminary data.</text>
</comment>
<sequence length="219" mass="23244">MRLRALIAAAAVAGFPAAAFAHPHAFIDASLRLETDGAGRLLAVAVDWRYGRADSHYILDARGYFDDGKITGAELRALVRDEIDWSVVPGDLSVMQGGTALPLGPLVSPSVVYEGEVLTFTHRRVLSAPAAPEAGPVEVKVYDPEFYTAYSLDEAALAAPDPACRLRVEPADLEEAGRRLGEALDAMNLSADPQDAGPGDPFPEVGAFFADAVILDCRP</sequence>
<gene>
    <name evidence="2" type="ORF">ICN82_06850</name>
</gene>
<dbReference type="RefSeq" id="WP_193181058.1">
    <property type="nucleotide sequence ID" value="NZ_JACVXA010000013.1"/>
</dbReference>
<keyword evidence="1" id="KW-0732">Signal</keyword>
<evidence type="ECO:0000313" key="3">
    <source>
        <dbReference type="Proteomes" id="UP000609121"/>
    </source>
</evidence>
<dbReference type="Pfam" id="PF06226">
    <property type="entry name" value="DUF1007"/>
    <property type="match status" value="1"/>
</dbReference>